<sequence>MDKRRIAAELHNLFGDDLDSRLSAAKVANNLCARSPLVNRASATEAAFARMWDYEASGLVENCPGPRGGAGWKLTSKGTALLMTRASTPHAG</sequence>
<gene>
    <name evidence="1" type="ORF">TM448A01540_0010</name>
</gene>
<proteinExistence type="predicted"/>
<accession>A0A6H1ZQV5</accession>
<reference evidence="1" key="1">
    <citation type="submission" date="2020-03" db="EMBL/GenBank/DDBJ databases">
        <title>The deep terrestrial virosphere.</title>
        <authorList>
            <person name="Holmfeldt K."/>
            <person name="Nilsson E."/>
            <person name="Simone D."/>
            <person name="Lopez-Fernandez M."/>
            <person name="Wu X."/>
            <person name="de Brujin I."/>
            <person name="Lundin D."/>
            <person name="Andersson A."/>
            <person name="Bertilsson S."/>
            <person name="Dopson M."/>
        </authorList>
    </citation>
    <scope>NUCLEOTIDE SEQUENCE</scope>
    <source>
        <strain evidence="1">TM448A01540</strain>
    </source>
</reference>
<organism evidence="1">
    <name type="scientific">viral metagenome</name>
    <dbReference type="NCBI Taxonomy" id="1070528"/>
    <lineage>
        <taxon>unclassified sequences</taxon>
        <taxon>metagenomes</taxon>
        <taxon>organismal metagenomes</taxon>
    </lineage>
</organism>
<evidence type="ECO:0008006" key="2">
    <source>
        <dbReference type="Google" id="ProtNLM"/>
    </source>
</evidence>
<name>A0A6H1ZQV5_9ZZZZ</name>
<dbReference type="AlphaFoldDB" id="A0A6H1ZQV5"/>
<protein>
    <recommendedName>
        <fullName evidence="2">Restriction system protein Mrr-like N-terminal domain-containing protein</fullName>
    </recommendedName>
</protein>
<evidence type="ECO:0000313" key="1">
    <source>
        <dbReference type="EMBL" id="QJA49954.1"/>
    </source>
</evidence>
<dbReference type="EMBL" id="MT144165">
    <property type="protein sequence ID" value="QJA49954.1"/>
    <property type="molecule type" value="Genomic_DNA"/>
</dbReference>